<dbReference type="Proteomes" id="UP000008216">
    <property type="component" value="Chromosome"/>
</dbReference>
<evidence type="ECO:0000313" key="2">
    <source>
        <dbReference type="Proteomes" id="UP000008216"/>
    </source>
</evidence>
<accession>A0A0H2Z3B2</accession>
<reference evidence="1 2" key="1">
    <citation type="journal article" date="2007" name="J. Bacteriol.">
        <title>The genome sequence of avian pathogenic Escherichia coli strain O1:K1:H7 shares strong similarities with human extraintestinal pathogenic E. coli genomes.</title>
        <authorList>
            <person name="Johnson T.J."/>
            <person name="Kariyawasam S."/>
            <person name="Wannemuehler Y."/>
            <person name="Mangiamele P."/>
            <person name="Johnson S.J."/>
            <person name="Doetkott C."/>
            <person name="Skyberg J.A."/>
            <person name="Lynne A.M."/>
            <person name="Johnson J.R."/>
            <person name="Nolan L.K."/>
        </authorList>
    </citation>
    <scope>NUCLEOTIDE SEQUENCE [LARGE SCALE GENOMIC DNA]</scope>
    <source>
        <strain evidence="1">APEC O1</strain>
    </source>
</reference>
<gene>
    <name evidence="1" type="ORF">APECO1_3516</name>
</gene>
<dbReference type="EMBL" id="CP000468">
    <property type="protein sequence ID" value="ABJ02411.1"/>
    <property type="molecule type" value="Genomic_DNA"/>
</dbReference>
<dbReference type="AlphaFoldDB" id="A0A0H2Z3B2"/>
<dbReference type="HOGENOM" id="CLU_147255_0_0_6"/>
<protein>
    <submittedName>
        <fullName evidence="1">Uncharacterized protein</fullName>
    </submittedName>
</protein>
<name>A0A0H2Z3B2_ECOK1</name>
<sequence length="108" mass="11598">MNVNVASTRGRAGFHNTSAGILHIASVPALQHVSCCCPPGFLDSLLHPLLHFTFVPAAAAPQFDGFREMTFTDQLVKPFICHASETGDVVHVDQGIVGTQQYTVVACY</sequence>
<organism evidence="1 2">
    <name type="scientific">Escherichia coli O1:K1 / APEC</name>
    <dbReference type="NCBI Taxonomy" id="405955"/>
    <lineage>
        <taxon>Bacteria</taxon>
        <taxon>Pseudomonadati</taxon>
        <taxon>Pseudomonadota</taxon>
        <taxon>Gammaproteobacteria</taxon>
        <taxon>Enterobacterales</taxon>
        <taxon>Enterobacteriaceae</taxon>
        <taxon>Escherichia</taxon>
    </lineage>
</organism>
<evidence type="ECO:0000313" key="1">
    <source>
        <dbReference type="EMBL" id="ABJ02411.1"/>
    </source>
</evidence>
<keyword evidence="2" id="KW-1185">Reference proteome</keyword>
<dbReference type="KEGG" id="ecv:APECO1_3516"/>
<proteinExistence type="predicted"/>